<evidence type="ECO:0000313" key="3">
    <source>
        <dbReference type="EMBL" id="NEB22353.1"/>
    </source>
</evidence>
<dbReference type="RefSeq" id="WP_164143566.1">
    <property type="nucleotide sequence ID" value="NZ_JAAGMB010000928.1"/>
</dbReference>
<protein>
    <submittedName>
        <fullName evidence="3">NADP-dependent oxidoreductase</fullName>
    </submittedName>
</protein>
<dbReference type="SUPFAM" id="SSF51735">
    <property type="entry name" value="NAD(P)-binding Rossmann-fold domains"/>
    <property type="match status" value="1"/>
</dbReference>
<reference evidence="3 4" key="1">
    <citation type="submission" date="2020-01" db="EMBL/GenBank/DDBJ databases">
        <title>Insect and environment-associated Actinomycetes.</title>
        <authorList>
            <person name="Currrie C."/>
            <person name="Chevrette M."/>
            <person name="Carlson C."/>
            <person name="Stubbendieck R."/>
            <person name="Wendt-Pienkowski E."/>
        </authorList>
    </citation>
    <scope>NUCLEOTIDE SEQUENCE [LARGE SCALE GENOMIC DNA]</scope>
    <source>
        <strain evidence="3 4">SID14172</strain>
    </source>
</reference>
<dbReference type="InterPro" id="IPR013154">
    <property type="entry name" value="ADH-like_N"/>
</dbReference>
<comment type="caution">
    <text evidence="3">The sequence shown here is derived from an EMBL/GenBank/DDBJ whole genome shotgun (WGS) entry which is preliminary data.</text>
</comment>
<dbReference type="Gene3D" id="3.40.50.720">
    <property type="entry name" value="NAD(P)-binding Rossmann-like Domain"/>
    <property type="match status" value="1"/>
</dbReference>
<dbReference type="InterPro" id="IPR036291">
    <property type="entry name" value="NAD(P)-bd_dom_sf"/>
</dbReference>
<dbReference type="InterPro" id="IPR013149">
    <property type="entry name" value="ADH-like_C"/>
</dbReference>
<dbReference type="PANTHER" id="PTHR11695">
    <property type="entry name" value="ALCOHOL DEHYDROGENASE RELATED"/>
    <property type="match status" value="1"/>
</dbReference>
<evidence type="ECO:0000256" key="1">
    <source>
        <dbReference type="SAM" id="MobiDB-lite"/>
    </source>
</evidence>
<feature type="region of interest" description="Disordered" evidence="1">
    <location>
        <begin position="303"/>
        <end position="324"/>
    </location>
</feature>
<proteinExistence type="predicted"/>
<dbReference type="CDD" id="cd05289">
    <property type="entry name" value="MDR_like_2"/>
    <property type="match status" value="1"/>
</dbReference>
<evidence type="ECO:0000313" key="4">
    <source>
        <dbReference type="Proteomes" id="UP000469545"/>
    </source>
</evidence>
<dbReference type="Gene3D" id="3.90.180.10">
    <property type="entry name" value="Medium-chain alcohol dehydrogenases, catalytic domain"/>
    <property type="match status" value="1"/>
</dbReference>
<dbReference type="InterPro" id="IPR050700">
    <property type="entry name" value="YIM1/Zinc_Alcohol_DH_Fams"/>
</dbReference>
<feature type="domain" description="Enoyl reductase (ER)" evidence="2">
    <location>
        <begin position="12"/>
        <end position="301"/>
    </location>
</feature>
<dbReference type="EMBL" id="JAAGMB010000928">
    <property type="protein sequence ID" value="NEB22353.1"/>
    <property type="molecule type" value="Genomic_DNA"/>
</dbReference>
<dbReference type="SUPFAM" id="SSF50129">
    <property type="entry name" value="GroES-like"/>
    <property type="match status" value="1"/>
</dbReference>
<accession>A0A6N9V178</accession>
<name>A0A6N9V178_9ACTN</name>
<keyword evidence="4" id="KW-1185">Reference proteome</keyword>
<dbReference type="InterPro" id="IPR011032">
    <property type="entry name" value="GroES-like_sf"/>
</dbReference>
<dbReference type="Pfam" id="PF08240">
    <property type="entry name" value="ADH_N"/>
    <property type="match status" value="1"/>
</dbReference>
<dbReference type="GO" id="GO:0016491">
    <property type="term" value="F:oxidoreductase activity"/>
    <property type="evidence" value="ECO:0007669"/>
    <property type="project" value="InterPro"/>
</dbReference>
<dbReference type="Proteomes" id="UP000469545">
    <property type="component" value="Unassembled WGS sequence"/>
</dbReference>
<evidence type="ECO:0000259" key="2">
    <source>
        <dbReference type="SMART" id="SM00829"/>
    </source>
</evidence>
<dbReference type="Pfam" id="PF00107">
    <property type="entry name" value="ADH_zinc_N"/>
    <property type="match status" value="1"/>
</dbReference>
<sequence>MQAITVHDRDAGADGLSLTELPHPHAAENDVVVRVHAAGFTRGELTWPGTWTDRAGRDRTPSVPGHELSGVVEELGYGTTGLTVGQRVFGMADWTRNGSLAEYTAVEARNLAPLPADVDHVVAAALPVSGLTAWQGLFEHGRLTTGQTVVIHGAAGSVGSVAVQLAREAGARVIATGRSADRDTCLGLGAEVFLDLESERLEAVGEADVVFDVIGGEILRRSTALVRDGGTLVTIAEPPEAKPENGRAVFFVVEPDRDGLTALMRRVRDGRLRPAVGEVRPLAEAPAAFAPGRGRRGRTIVRVVPPHSEPVGSQGQGTASSSAP</sequence>
<dbReference type="SMART" id="SM00829">
    <property type="entry name" value="PKS_ER"/>
    <property type="match status" value="1"/>
</dbReference>
<organism evidence="3 4">
    <name type="scientific">Streptomyces coelicoflavus</name>
    <dbReference type="NCBI Taxonomy" id="285562"/>
    <lineage>
        <taxon>Bacteria</taxon>
        <taxon>Bacillati</taxon>
        <taxon>Actinomycetota</taxon>
        <taxon>Actinomycetes</taxon>
        <taxon>Kitasatosporales</taxon>
        <taxon>Streptomycetaceae</taxon>
        <taxon>Streptomyces</taxon>
    </lineage>
</organism>
<dbReference type="InterPro" id="IPR020843">
    <property type="entry name" value="ER"/>
</dbReference>
<dbReference type="PANTHER" id="PTHR11695:SF294">
    <property type="entry name" value="RETICULON-4-INTERACTING PROTEIN 1, MITOCHONDRIAL"/>
    <property type="match status" value="1"/>
</dbReference>
<gene>
    <name evidence="3" type="ORF">G3I46_38635</name>
</gene>
<dbReference type="AlphaFoldDB" id="A0A6N9V178"/>